<keyword evidence="3" id="KW-1185">Reference proteome</keyword>
<accession>A0ABQ3Y1C2</accession>
<proteinExistence type="predicted"/>
<dbReference type="RefSeq" id="WP_203761717.1">
    <property type="nucleotide sequence ID" value="NZ_BAAABO010000027.1"/>
</dbReference>
<dbReference type="EMBL" id="BOMI01000038">
    <property type="protein sequence ID" value="GID73804.1"/>
    <property type="molecule type" value="Genomic_DNA"/>
</dbReference>
<sequence>MPDREDDLIAELRDLATWLEVPEPADQRAAVRSRIARTARRVSRWKAWVAGLVAAVVGTVIAVAPARAAVVGAVTEVLRVAGIEVRREAAPPPPAASPSPLPGAGDLPLDEARKLVRFPAALGDPERVQLADEGRVVSLFYRGGSIRLDQIDGSAAAFLKQAGQVELTQVGTALAAWLPGPHTLTYIDRAGVERTATARLATPTLIWDDNVRTYRLEGFTDLHQARQVALSMQ</sequence>
<evidence type="ECO:0000313" key="3">
    <source>
        <dbReference type="Proteomes" id="UP000609879"/>
    </source>
</evidence>
<reference evidence="2 3" key="1">
    <citation type="submission" date="2021-01" db="EMBL/GenBank/DDBJ databases">
        <title>Whole genome shotgun sequence of Actinoplanes deccanensis NBRC 13994.</title>
        <authorList>
            <person name="Komaki H."/>
            <person name="Tamura T."/>
        </authorList>
    </citation>
    <scope>NUCLEOTIDE SEQUENCE [LARGE SCALE GENOMIC DNA]</scope>
    <source>
        <strain evidence="2 3">NBRC 13994</strain>
    </source>
</reference>
<keyword evidence="1" id="KW-0812">Transmembrane</keyword>
<organism evidence="2 3">
    <name type="scientific">Paractinoplanes deccanensis</name>
    <dbReference type="NCBI Taxonomy" id="113561"/>
    <lineage>
        <taxon>Bacteria</taxon>
        <taxon>Bacillati</taxon>
        <taxon>Actinomycetota</taxon>
        <taxon>Actinomycetes</taxon>
        <taxon>Micromonosporales</taxon>
        <taxon>Micromonosporaceae</taxon>
        <taxon>Paractinoplanes</taxon>
    </lineage>
</organism>
<gene>
    <name evidence="2" type="ORF">Ade02nite_24450</name>
</gene>
<protein>
    <submittedName>
        <fullName evidence="2">Uncharacterized protein</fullName>
    </submittedName>
</protein>
<keyword evidence="1" id="KW-1133">Transmembrane helix</keyword>
<name>A0ABQ3Y1C2_9ACTN</name>
<evidence type="ECO:0000313" key="2">
    <source>
        <dbReference type="EMBL" id="GID73804.1"/>
    </source>
</evidence>
<comment type="caution">
    <text evidence="2">The sequence shown here is derived from an EMBL/GenBank/DDBJ whole genome shotgun (WGS) entry which is preliminary data.</text>
</comment>
<keyword evidence="1" id="KW-0472">Membrane</keyword>
<dbReference type="Proteomes" id="UP000609879">
    <property type="component" value="Unassembled WGS sequence"/>
</dbReference>
<feature type="transmembrane region" description="Helical" evidence="1">
    <location>
        <begin position="47"/>
        <end position="66"/>
    </location>
</feature>
<evidence type="ECO:0000256" key="1">
    <source>
        <dbReference type="SAM" id="Phobius"/>
    </source>
</evidence>